<protein>
    <recommendedName>
        <fullName evidence="5">GCF C-terminal domain-containing protein</fullName>
    </recommendedName>
</protein>
<keyword evidence="2" id="KW-0539">Nucleus</keyword>
<evidence type="ECO:0000256" key="1">
    <source>
        <dbReference type="ARBA" id="ARBA00004123"/>
    </source>
</evidence>
<accession>A0A0H5RQP7</accession>
<evidence type="ECO:0000313" key="4">
    <source>
        <dbReference type="EMBL" id="CRZ11044.1"/>
    </source>
</evidence>
<feature type="compositionally biased region" description="Basic residues" evidence="3">
    <location>
        <begin position="1"/>
        <end position="15"/>
    </location>
</feature>
<dbReference type="PANTHER" id="PTHR12214">
    <property type="entry name" value="GC-RICH SEQUENCE DNA-BINDING FACTOR"/>
    <property type="match status" value="1"/>
</dbReference>
<organism evidence="4">
    <name type="scientific">Spongospora subterranea</name>
    <dbReference type="NCBI Taxonomy" id="70186"/>
    <lineage>
        <taxon>Eukaryota</taxon>
        <taxon>Sar</taxon>
        <taxon>Rhizaria</taxon>
        <taxon>Endomyxa</taxon>
        <taxon>Phytomyxea</taxon>
        <taxon>Plasmodiophorida</taxon>
        <taxon>Plasmodiophoridae</taxon>
        <taxon>Spongospora</taxon>
    </lineage>
</organism>
<dbReference type="InterPro" id="IPR012890">
    <property type="entry name" value="GCFC2-like"/>
</dbReference>
<comment type="subcellular location">
    <subcellularLocation>
        <location evidence="1">Nucleus</location>
    </subcellularLocation>
</comment>
<sequence>RTKPVMSFRSRKSSARRVEIAPHDDGVLDGQSDHIIRRTRTRKERGSGKIGGTTTAPPSAANVAGLGSGLYANGGLDQLKLDQSRISNAYSDIKPSSETVQPVAMIPSEESIAAAKQKRQQIRRQGYPPSYIPLDSDQRISVGGNIYGPASDISGPVRDEEDDDEPDLLTAPLQSKHVQSIDHTLEDDDVSDLYHGDTVSTHNTFVTASEMEIQLAVNAKLNQCRDQQADLLREANDLSIRLASLRASADEISTSSDRAELKYMSFQELYSSISSLLECVSGKMNTIDQLWDQYRDIRDDRRRHMDQIVTVHWADEDSLPSSQAILPDQQDALGESVLATRRMKSRQRRTKSRRQFSSDENYAEGWTTYGDTDVEMESTQLINEARQQARNVFRDVVDRFSSISSVLELFRQWRDTYPEEYCNAYCDLSLPRLLSPYIKILLILTDIKSPSSLQLLLSSTNVIKSYSSEVYHAITRALIAPFLTEALATEFAPFSMKDANRCMSFCEHIQQNWSEVEIGTTLRAWLVKADDQRQGSRNKGSNRYWGRSLKLLYTMSRIQSALGEDSQFMIRSLTNELSQVAGADNKRRTQLQGIVTIRQT</sequence>
<feature type="region of interest" description="Disordered" evidence="3">
    <location>
        <begin position="1"/>
        <end position="60"/>
    </location>
</feature>
<feature type="region of interest" description="Disordered" evidence="3">
    <location>
        <begin position="123"/>
        <end position="168"/>
    </location>
</feature>
<evidence type="ECO:0000256" key="2">
    <source>
        <dbReference type="ARBA" id="ARBA00023242"/>
    </source>
</evidence>
<dbReference type="GO" id="GO:0005634">
    <property type="term" value="C:nucleus"/>
    <property type="evidence" value="ECO:0007669"/>
    <property type="project" value="UniProtKB-SubCell"/>
</dbReference>
<reference evidence="4" key="1">
    <citation type="submission" date="2015-04" db="EMBL/GenBank/DDBJ databases">
        <title>The genome sequence of the plant pathogenic Rhizarian Plasmodiophora brassicae reveals insights in its biotrophic life cycle and the origin of chitin synthesis.</title>
        <authorList>
            <person name="Schwelm A."/>
            <person name="Fogelqvist J."/>
            <person name="Knaust A."/>
            <person name="Julke S."/>
            <person name="Lilja T."/>
            <person name="Dhandapani V."/>
            <person name="Bonilla-Rosso G."/>
            <person name="Karlsson M."/>
            <person name="Shevchenko A."/>
            <person name="Choi S.R."/>
            <person name="Kim H.G."/>
            <person name="Park J.Y."/>
            <person name="Lim Y.P."/>
            <person name="Ludwig-Muller J."/>
            <person name="Dixelius C."/>
        </authorList>
    </citation>
    <scope>NUCLEOTIDE SEQUENCE</scope>
    <source>
        <tissue evidence="4">Potato root galls</tissue>
    </source>
</reference>
<dbReference type="PANTHER" id="PTHR12214:SF0">
    <property type="entry name" value="LD29489P"/>
    <property type="match status" value="1"/>
</dbReference>
<name>A0A0H5RQP7_9EUKA</name>
<evidence type="ECO:0000256" key="3">
    <source>
        <dbReference type="SAM" id="MobiDB-lite"/>
    </source>
</evidence>
<feature type="compositionally biased region" description="Basic and acidic residues" evidence="3">
    <location>
        <begin position="16"/>
        <end position="36"/>
    </location>
</feature>
<dbReference type="EMBL" id="HACM01010602">
    <property type="protein sequence ID" value="CRZ11044.1"/>
    <property type="molecule type" value="Transcribed_RNA"/>
</dbReference>
<evidence type="ECO:0008006" key="5">
    <source>
        <dbReference type="Google" id="ProtNLM"/>
    </source>
</evidence>
<feature type="non-terminal residue" evidence="4">
    <location>
        <position position="1"/>
    </location>
</feature>
<dbReference type="GO" id="GO:0003677">
    <property type="term" value="F:DNA binding"/>
    <property type="evidence" value="ECO:0007669"/>
    <property type="project" value="InterPro"/>
</dbReference>
<dbReference type="GO" id="GO:0000398">
    <property type="term" value="P:mRNA splicing, via spliceosome"/>
    <property type="evidence" value="ECO:0007669"/>
    <property type="project" value="InterPro"/>
</dbReference>
<proteinExistence type="predicted"/>
<dbReference type="AlphaFoldDB" id="A0A0H5RQP7"/>